<dbReference type="AlphaFoldDB" id="A0A6A5DZ53"/>
<dbReference type="Proteomes" id="UP000465112">
    <property type="component" value="Chromosome 24"/>
</dbReference>
<sequence length="78" mass="8785">MMFDWRPNRKLALESKHGDPSTALRMLDSIKGSAKNLGERCISDISLSNSNQLCSHPKAAERRPKREEVTVLCCVNQD</sequence>
<evidence type="ECO:0000313" key="2">
    <source>
        <dbReference type="Proteomes" id="UP000465112"/>
    </source>
</evidence>
<name>A0A6A5DZ53_PERFL</name>
<organism evidence="1 2">
    <name type="scientific">Perca fluviatilis</name>
    <name type="common">European perch</name>
    <dbReference type="NCBI Taxonomy" id="8168"/>
    <lineage>
        <taxon>Eukaryota</taxon>
        <taxon>Metazoa</taxon>
        <taxon>Chordata</taxon>
        <taxon>Craniata</taxon>
        <taxon>Vertebrata</taxon>
        <taxon>Euteleostomi</taxon>
        <taxon>Actinopterygii</taxon>
        <taxon>Neopterygii</taxon>
        <taxon>Teleostei</taxon>
        <taxon>Neoteleostei</taxon>
        <taxon>Acanthomorphata</taxon>
        <taxon>Eupercaria</taxon>
        <taxon>Perciformes</taxon>
        <taxon>Percoidei</taxon>
        <taxon>Percidae</taxon>
        <taxon>Percinae</taxon>
        <taxon>Perca</taxon>
    </lineage>
</organism>
<keyword evidence="2" id="KW-1185">Reference proteome</keyword>
<evidence type="ECO:0000313" key="1">
    <source>
        <dbReference type="EMBL" id="KAF1371805.1"/>
    </source>
</evidence>
<gene>
    <name evidence="1" type="ORF">PFLUV_G00272910</name>
</gene>
<comment type="caution">
    <text evidence="1">The sequence shown here is derived from an EMBL/GenBank/DDBJ whole genome shotgun (WGS) entry which is preliminary data.</text>
</comment>
<proteinExistence type="predicted"/>
<accession>A0A6A5DZ53</accession>
<reference evidence="1 2" key="1">
    <citation type="submission" date="2019-06" db="EMBL/GenBank/DDBJ databases">
        <title>A chromosome-scale genome assembly of the European perch, Perca fluviatilis.</title>
        <authorList>
            <person name="Roques C."/>
            <person name="Zahm M."/>
            <person name="Cabau C."/>
            <person name="Klopp C."/>
            <person name="Bouchez O."/>
            <person name="Donnadieu C."/>
            <person name="Kuhl H."/>
            <person name="Gislard M."/>
            <person name="Guendouz S."/>
            <person name="Journot L."/>
            <person name="Haffray P."/>
            <person name="Bestin A."/>
            <person name="Morvezen R."/>
            <person name="Feron R."/>
            <person name="Wen M."/>
            <person name="Jouanno E."/>
            <person name="Herpin A."/>
            <person name="Schartl M."/>
            <person name="Postlethwait J."/>
            <person name="Schaerlinger B."/>
            <person name="Chardard D."/>
            <person name="Lecocq T."/>
            <person name="Poncet C."/>
            <person name="Jaffrelo L."/>
            <person name="Lampietro C."/>
            <person name="Guiguen Y."/>
        </authorList>
    </citation>
    <scope>NUCLEOTIDE SEQUENCE [LARGE SCALE GENOMIC DNA]</scope>
    <source>
        <tissue evidence="1">Blood</tissue>
    </source>
</reference>
<protein>
    <submittedName>
        <fullName evidence="1">Uncharacterized protein</fullName>
    </submittedName>
</protein>
<dbReference type="EMBL" id="VHII01000024">
    <property type="protein sequence ID" value="KAF1371805.1"/>
    <property type="molecule type" value="Genomic_DNA"/>
</dbReference>